<evidence type="ECO:0000313" key="1">
    <source>
        <dbReference type="RefSeq" id="XP_045362417.1"/>
    </source>
</evidence>
<name>A0A9W3FL49_CAMBA</name>
<accession>A0A9W3FL49</accession>
<sequence>MYCEMVTIVVPLTAAFSYRYSKKKRKEKSCFLVTRALRTRRLSNLPTCYAAVLTRVTSLVLPGLEELQAALGSSPTARGPVEWASQLPVCSRWTPWSHRLKVLLSNKQDYRLDFPPRHCGRSGSKAVKLFVFLTEADLHPRLSDRTVTGLALSTLKSACLSAGMLHSSQESLPALLGRGAGRPSPQWAGLCHGSLAGAELSGWEGWGAPLCPGSALVPWPVCRTPHAQCALPASFWLEHSWTSQPPGVLASPSGQMGLEGPLRSGRGCDSAPRLGAGKSGSWASKTPHLRIQIRQICTPQSDPHSWGPPGSSCPTGGAEELEARGALSPLAAAASAQCSGGSVVLALEWLSAALLGSRAKSGTTLSPSW</sequence>
<reference evidence="1" key="1">
    <citation type="submission" date="2025-08" db="UniProtKB">
        <authorList>
            <consortium name="RefSeq"/>
        </authorList>
    </citation>
    <scope>IDENTIFICATION</scope>
    <source>
        <tissue evidence="1">Blood</tissue>
    </source>
</reference>
<protein>
    <submittedName>
        <fullName evidence="1">Uncharacterized protein LOC123612718 isoform X1</fullName>
    </submittedName>
</protein>
<dbReference type="RefSeq" id="XP_045362417.1">
    <property type="nucleotide sequence ID" value="XM_045506461.1"/>
</dbReference>
<gene>
    <name evidence="1" type="primary">LOC123612718</name>
</gene>
<proteinExistence type="predicted"/>
<organism evidence="1">
    <name type="scientific">Camelus bactrianus</name>
    <name type="common">Bactrian camel</name>
    <dbReference type="NCBI Taxonomy" id="9837"/>
    <lineage>
        <taxon>Eukaryota</taxon>
        <taxon>Metazoa</taxon>
        <taxon>Chordata</taxon>
        <taxon>Craniata</taxon>
        <taxon>Vertebrata</taxon>
        <taxon>Euteleostomi</taxon>
        <taxon>Mammalia</taxon>
        <taxon>Eutheria</taxon>
        <taxon>Laurasiatheria</taxon>
        <taxon>Artiodactyla</taxon>
        <taxon>Tylopoda</taxon>
        <taxon>Camelidae</taxon>
        <taxon>Camelus</taxon>
    </lineage>
</organism>
<dbReference type="AlphaFoldDB" id="A0A9W3FL49"/>